<feature type="domain" description="Tetracycline repressor TetR C-terminal" evidence="3">
    <location>
        <begin position="85"/>
        <end position="228"/>
    </location>
</feature>
<evidence type="ECO:0000256" key="2">
    <source>
        <dbReference type="ARBA" id="ARBA00023163"/>
    </source>
</evidence>
<organism evidence="4 5">
    <name type="scientific">Pseudonocardia endophytica</name>
    <dbReference type="NCBI Taxonomy" id="401976"/>
    <lineage>
        <taxon>Bacteria</taxon>
        <taxon>Bacillati</taxon>
        <taxon>Actinomycetota</taxon>
        <taxon>Actinomycetes</taxon>
        <taxon>Pseudonocardiales</taxon>
        <taxon>Pseudonocardiaceae</taxon>
        <taxon>Pseudonocardia</taxon>
    </lineage>
</organism>
<dbReference type="EMBL" id="SMFZ01000001">
    <property type="protein sequence ID" value="TCK25995.1"/>
    <property type="molecule type" value="Genomic_DNA"/>
</dbReference>
<dbReference type="Gene3D" id="1.10.10.60">
    <property type="entry name" value="Homeodomain-like"/>
    <property type="match status" value="1"/>
</dbReference>
<sequence length="238" mass="25230">MTSLPWFDDAGAPARRDGLSRERVVAAAVAAADADPHRDVTMRDLAGDLGVRSPMALYRWVGGSKTGLHDLMADAVYAEMTVPDDAGWRAGLRGLGESAWAAVGRHPWFARLAFSRPPLGPHALAVHDRALALLDGHDLDAATRMGCVSTVLGHVLGAGLALLEETAMRARTGLTTERDLSDAAQPYLDRIAASGRYPHFSAWAADPGRLAPPPQTVERTLGWLLDGLAGTIEGRADG</sequence>
<dbReference type="RefSeq" id="WP_132422595.1">
    <property type="nucleotide sequence ID" value="NZ_SMFZ01000001.1"/>
</dbReference>
<evidence type="ECO:0000313" key="5">
    <source>
        <dbReference type="Proteomes" id="UP000295560"/>
    </source>
</evidence>
<gene>
    <name evidence="4" type="ORF">EV378_1822</name>
</gene>
<dbReference type="SUPFAM" id="SSF48498">
    <property type="entry name" value="Tetracyclin repressor-like, C-terminal domain"/>
    <property type="match status" value="1"/>
</dbReference>
<dbReference type="InterPro" id="IPR004111">
    <property type="entry name" value="Repressor_TetR_C"/>
</dbReference>
<keyword evidence="5" id="KW-1185">Reference proteome</keyword>
<dbReference type="SUPFAM" id="SSF46689">
    <property type="entry name" value="Homeodomain-like"/>
    <property type="match status" value="1"/>
</dbReference>
<proteinExistence type="predicted"/>
<keyword evidence="1" id="KW-0805">Transcription regulation</keyword>
<dbReference type="Proteomes" id="UP000295560">
    <property type="component" value="Unassembled WGS sequence"/>
</dbReference>
<dbReference type="InterPro" id="IPR009057">
    <property type="entry name" value="Homeodomain-like_sf"/>
</dbReference>
<dbReference type="Gene3D" id="1.10.357.10">
    <property type="entry name" value="Tetracycline Repressor, domain 2"/>
    <property type="match status" value="1"/>
</dbReference>
<evidence type="ECO:0000256" key="1">
    <source>
        <dbReference type="ARBA" id="ARBA00023015"/>
    </source>
</evidence>
<dbReference type="Pfam" id="PF02909">
    <property type="entry name" value="TetR_C_1"/>
    <property type="match status" value="1"/>
</dbReference>
<evidence type="ECO:0000259" key="3">
    <source>
        <dbReference type="Pfam" id="PF02909"/>
    </source>
</evidence>
<comment type="caution">
    <text evidence="4">The sequence shown here is derived from an EMBL/GenBank/DDBJ whole genome shotgun (WGS) entry which is preliminary data.</text>
</comment>
<reference evidence="4 5" key="1">
    <citation type="submission" date="2019-03" db="EMBL/GenBank/DDBJ databases">
        <title>Sequencing the genomes of 1000 actinobacteria strains.</title>
        <authorList>
            <person name="Klenk H.-P."/>
        </authorList>
    </citation>
    <scope>NUCLEOTIDE SEQUENCE [LARGE SCALE GENOMIC DNA]</scope>
    <source>
        <strain evidence="4 5">DSM 44969</strain>
    </source>
</reference>
<dbReference type="InterPro" id="IPR036271">
    <property type="entry name" value="Tet_transcr_reg_TetR-rel_C_sf"/>
</dbReference>
<accession>A0A4R1HXZ4</accession>
<dbReference type="GO" id="GO:0045892">
    <property type="term" value="P:negative regulation of DNA-templated transcription"/>
    <property type="evidence" value="ECO:0007669"/>
    <property type="project" value="InterPro"/>
</dbReference>
<name>A0A4R1HXZ4_PSEEN</name>
<dbReference type="AlphaFoldDB" id="A0A4R1HXZ4"/>
<evidence type="ECO:0000313" key="4">
    <source>
        <dbReference type="EMBL" id="TCK25995.1"/>
    </source>
</evidence>
<dbReference type="OrthoDB" id="2570341at2"/>
<protein>
    <submittedName>
        <fullName evidence="4">TetR family transcriptional regulator</fullName>
    </submittedName>
</protein>
<keyword evidence="2" id="KW-0804">Transcription</keyword>